<protein>
    <submittedName>
        <fullName evidence="1">Uncharacterized protein</fullName>
    </submittedName>
</protein>
<dbReference type="Proteomes" id="UP000661025">
    <property type="component" value="Unassembled WGS sequence"/>
</dbReference>
<sequence length="54" mass="6018">MVHQDEPEPQQHRTTTIDQGRFCVARCTCGWRGPARRARSLARTDAEGHALSGV</sequence>
<reference evidence="1" key="1">
    <citation type="submission" date="2020-09" db="EMBL/GenBank/DDBJ databases">
        <title>Streptomyces canutascabiei sp. nov., which causes potato common scab and is distributed across the world.</title>
        <authorList>
            <person name="Nguyen H.P."/>
            <person name="Weisberg A.J."/>
            <person name="Chang J.H."/>
            <person name="Clarke C.R."/>
        </authorList>
    </citation>
    <scope>NUCLEOTIDE SEQUENCE</scope>
    <source>
        <strain evidence="1">ID-01-6.2a</strain>
    </source>
</reference>
<name>A0A927QGH2_9ACTN</name>
<dbReference type="AlphaFoldDB" id="A0A927QGH2"/>
<evidence type="ECO:0000313" key="1">
    <source>
        <dbReference type="EMBL" id="MBD9724785.1"/>
    </source>
</evidence>
<organism evidence="1 2">
    <name type="scientific">Streptomyces caniscabiei</name>
    <dbReference type="NCBI Taxonomy" id="2746961"/>
    <lineage>
        <taxon>Bacteria</taxon>
        <taxon>Bacillati</taxon>
        <taxon>Actinomycetota</taxon>
        <taxon>Actinomycetes</taxon>
        <taxon>Kitasatosporales</taxon>
        <taxon>Streptomycetaceae</taxon>
        <taxon>Streptomyces</taxon>
    </lineage>
</organism>
<dbReference type="EMBL" id="JACYXT010000006">
    <property type="protein sequence ID" value="MBD9724785.1"/>
    <property type="molecule type" value="Genomic_DNA"/>
</dbReference>
<comment type="caution">
    <text evidence="1">The sequence shown here is derived from an EMBL/GenBank/DDBJ whole genome shotgun (WGS) entry which is preliminary data.</text>
</comment>
<dbReference type="RefSeq" id="WP_192332371.1">
    <property type="nucleotide sequence ID" value="NZ_CP119182.1"/>
</dbReference>
<proteinExistence type="predicted"/>
<gene>
    <name evidence="1" type="ORF">IHE70_16495</name>
</gene>
<evidence type="ECO:0000313" key="2">
    <source>
        <dbReference type="Proteomes" id="UP000661025"/>
    </source>
</evidence>
<accession>A0A927QGH2</accession>
<dbReference type="GeneID" id="79932597"/>